<dbReference type="Proteomes" id="UP000503441">
    <property type="component" value="Chromosome"/>
</dbReference>
<dbReference type="PROSITE" id="PS50977">
    <property type="entry name" value="HTH_TETR_2"/>
    <property type="match status" value="1"/>
</dbReference>
<name>A0ABX6JXT8_9MICO</name>
<organism evidence="4 5">
    <name type="scientific">Leucobacter coleopterorum</name>
    <dbReference type="NCBI Taxonomy" id="2714933"/>
    <lineage>
        <taxon>Bacteria</taxon>
        <taxon>Bacillati</taxon>
        <taxon>Actinomycetota</taxon>
        <taxon>Actinomycetes</taxon>
        <taxon>Micrococcales</taxon>
        <taxon>Microbacteriaceae</taxon>
        <taxon>Leucobacter</taxon>
    </lineage>
</organism>
<feature type="domain" description="HTH tetR-type" evidence="3">
    <location>
        <begin position="7"/>
        <end position="55"/>
    </location>
</feature>
<proteinExistence type="predicted"/>
<dbReference type="SUPFAM" id="SSF46689">
    <property type="entry name" value="Homeodomain-like"/>
    <property type="match status" value="1"/>
</dbReference>
<dbReference type="Gene3D" id="1.10.357.10">
    <property type="entry name" value="Tetracycline Repressor, domain 2"/>
    <property type="match status" value="1"/>
</dbReference>
<gene>
    <name evidence="4" type="ORF">G7066_12175</name>
</gene>
<dbReference type="RefSeq" id="WP_166331381.1">
    <property type="nucleotide sequence ID" value="NZ_CP049933.1"/>
</dbReference>
<feature type="DNA-binding region" description="H-T-H motif" evidence="2">
    <location>
        <begin position="30"/>
        <end position="49"/>
    </location>
</feature>
<protein>
    <recommendedName>
        <fullName evidence="3">HTH tetR-type domain-containing protein</fullName>
    </recommendedName>
</protein>
<evidence type="ECO:0000313" key="4">
    <source>
        <dbReference type="EMBL" id="QIM19135.1"/>
    </source>
</evidence>
<sequence length="55" mass="6085">MTDARIVRTRAALHSSITDLAAHKPVPTITVSELAIRAGINRVTFYKHYASPPRL</sequence>
<dbReference type="EMBL" id="CP049933">
    <property type="protein sequence ID" value="QIM19135.1"/>
    <property type="molecule type" value="Genomic_DNA"/>
</dbReference>
<keyword evidence="1 2" id="KW-0238">DNA-binding</keyword>
<evidence type="ECO:0000313" key="5">
    <source>
        <dbReference type="Proteomes" id="UP000503441"/>
    </source>
</evidence>
<reference evidence="4 5" key="1">
    <citation type="submission" date="2020-03" db="EMBL/GenBank/DDBJ databases">
        <title>Leucobacter sp. nov., isolated from beetles.</title>
        <authorList>
            <person name="Hyun D.-W."/>
            <person name="Bae J.-W."/>
        </authorList>
    </citation>
    <scope>NUCLEOTIDE SEQUENCE [LARGE SCALE GENOMIC DNA]</scope>
    <source>
        <strain evidence="4 5">HDW9A</strain>
    </source>
</reference>
<evidence type="ECO:0000256" key="2">
    <source>
        <dbReference type="PROSITE-ProRule" id="PRU00335"/>
    </source>
</evidence>
<keyword evidence="5" id="KW-1185">Reference proteome</keyword>
<evidence type="ECO:0000256" key="1">
    <source>
        <dbReference type="ARBA" id="ARBA00023125"/>
    </source>
</evidence>
<evidence type="ECO:0000259" key="3">
    <source>
        <dbReference type="PROSITE" id="PS50977"/>
    </source>
</evidence>
<dbReference type="InterPro" id="IPR001647">
    <property type="entry name" value="HTH_TetR"/>
</dbReference>
<accession>A0ABX6JXT8</accession>
<dbReference type="InterPro" id="IPR009057">
    <property type="entry name" value="Homeodomain-like_sf"/>
</dbReference>